<evidence type="ECO:0000313" key="2">
    <source>
        <dbReference type="RefSeq" id="XP_075099396.1"/>
    </source>
</evidence>
<accession>A0AC58TQ95</accession>
<keyword evidence="1" id="KW-1185">Reference proteome</keyword>
<reference evidence="1" key="1">
    <citation type="journal article" date="2014" name="Nat. Commun.">
        <title>The tobacco genome sequence and its comparison with those of tomato and potato.</title>
        <authorList>
            <person name="Sierro N."/>
            <person name="Battey J.N."/>
            <person name="Ouadi S."/>
            <person name="Bakaher N."/>
            <person name="Bovet L."/>
            <person name="Willig A."/>
            <person name="Goepfert S."/>
            <person name="Peitsch M.C."/>
            <person name="Ivanov N.V."/>
        </authorList>
    </citation>
    <scope>NUCLEOTIDE SEQUENCE [LARGE SCALE GENOMIC DNA]</scope>
</reference>
<proteinExistence type="predicted"/>
<dbReference type="Proteomes" id="UP000790787">
    <property type="component" value="Chromosome 22"/>
</dbReference>
<organism evidence="1 2">
    <name type="scientific">Nicotiana tabacum</name>
    <name type="common">Common tobacco</name>
    <dbReference type="NCBI Taxonomy" id="4097"/>
    <lineage>
        <taxon>Eukaryota</taxon>
        <taxon>Viridiplantae</taxon>
        <taxon>Streptophyta</taxon>
        <taxon>Embryophyta</taxon>
        <taxon>Tracheophyta</taxon>
        <taxon>Spermatophyta</taxon>
        <taxon>Magnoliopsida</taxon>
        <taxon>eudicotyledons</taxon>
        <taxon>Gunneridae</taxon>
        <taxon>Pentapetalae</taxon>
        <taxon>asterids</taxon>
        <taxon>lamiids</taxon>
        <taxon>Solanales</taxon>
        <taxon>Solanaceae</taxon>
        <taxon>Nicotianoideae</taxon>
        <taxon>Nicotianeae</taxon>
        <taxon>Nicotiana</taxon>
    </lineage>
</organism>
<gene>
    <name evidence="2" type="primary">LOC142176186</name>
</gene>
<evidence type="ECO:0000313" key="1">
    <source>
        <dbReference type="Proteomes" id="UP000790787"/>
    </source>
</evidence>
<name>A0AC58TQ95_TOBAC</name>
<sequence>MRDKVQWPKEMRSNPYRRNPKFWCEFHNDHGHKTADYRLLQGEVENLLKQGYLTELFSEKGKQTYMKNRQEPPKPPSPKRTVNVISGGEEINGVTFTVAKKVSKITVTYEKRVRQVLEGDNITFDDADGDGVLTPYNDALNVGATYQRLVTKMFQEDLGKTMEVYIDDMLVKSQQAGDHIQHLLDTFQILRKFNIKLNPEKYAFGVSSALKKQNQFEWSEECQQALKNLKAYLTNPPLLDKSNDWEKLLIYLAVSEVAVSVVFVREDQDFSPGMRVEAEKELQVFNGSNPGTWTLFTDGSSNVKGAGLGIVLIPHVGETIRQAIKCNPITNNEAEYEAVIYGILPEDKKKAQALRRKAACYCLDGGNLYQKMFDGPLARCIGPSQTEYVMRDIVKIKPEEDPWYGNNMHRPTELLHPVVAPWPFMKWVMDVVGPLSQAKGKVPSNRYEKKRSGTSSGETSYVDLEFQKRSCAIMARSSKGKWPEVLPGVLWAYKTTAKTSTGETPFSLVYDVEALIPVEIGELSTRYTQATEESNEEKMRVNLDLLEERRETALIRMAAQNKLLSDITIGKLVSDTLRLGTTYSRKFFNPQEQPMQES</sequence>
<dbReference type="RefSeq" id="XP_075099396.1">
    <property type="nucleotide sequence ID" value="XM_075243295.1"/>
</dbReference>
<protein>
    <submittedName>
        <fullName evidence="2">Uncharacterized protein LOC142176186</fullName>
    </submittedName>
</protein>
<reference evidence="2" key="2">
    <citation type="submission" date="2025-08" db="UniProtKB">
        <authorList>
            <consortium name="RefSeq"/>
        </authorList>
    </citation>
    <scope>IDENTIFICATION</scope>
    <source>
        <tissue evidence="2">Leaf</tissue>
    </source>
</reference>